<protein>
    <submittedName>
        <fullName evidence="2">Uncharacterized protein</fullName>
    </submittedName>
</protein>
<dbReference type="Proteomes" id="UP000337189">
    <property type="component" value="Unassembled WGS sequence"/>
</dbReference>
<dbReference type="EMBL" id="CABPSJ010000007">
    <property type="protein sequence ID" value="VVE48570.1"/>
    <property type="molecule type" value="Genomic_DNA"/>
</dbReference>
<sequence length="1109" mass="120383">MPHHTHRFVAHTRDAKRSGQHLSFVDDWRAGAPMLRREVRQATHLRTTRRLISPQTRPAQAPREPGRAPGREVSRAVFALTLLTVAGVAGAATMRSGATGSQAASLGALGRRSMFTESMATLPPVPPSHSAAVSGINALLGAQPSHPASGDVLAQCVPVGHTQPLGISPAPANSDEAQRAGLMTYREDLQRVVVSMIREAVAASDDATRAAFASAEVLSPRYMVLRVKKRDAQGQRIPLLYIAPYGIALYLRDERGRWQAFALSLSPNAPSLVTPIAACGPRGRLGTWCLAETLGPVFWGERWASIESSIDEEDDLRFIGTRAGATVSPGWPSPETPVLDSPDMEEVAEILLEKVMHNGAQDPGGPPVETRFPRLPRHATLRATGDASGPSALASRLALSGLECLAAVVRTGTFDQSAIALLQHLWPDAPAHLPDGTATSQSPASAPVLETFFRESFSSPLGRGVQWSLPPDVYVEYLPDRAQNGVKVFQIDGELYGASVARTRKHASDLRPLKDMRAELGPESLCRISRGVGADVDGMCLECHGEQEGEVSVTEQGATVTQHQVIEASPLVRLRVAVYSQAVSTSDGGLAFFAFGRLGHFDEDGAPRVSAQSPVVDPSLYASELNGELTYYEQASTDGPVGGRRVRLTLGNMPIAAPFGTYRDRHGTLYGVMQLSHDVYYRFTLPAGDAARSTHQVHLHYRQAEHRDIREYRTAQNHRAAAENAIVLPTITYGEARTLLQLYLKVWEAAPSPAEVWRGLEDISLSVVEARRAIHTLTQAIEHRVAASRAQAASPGASGFSPPPAEVDSALMPMFNRLWSRWQGYPAQAEAFINAISRDFVSRPAPLAVWSQLPFVGDVQTTRDVLSIFETLFSDMPNLQGLVTGSARAARDVGDQMREVSRNANIAVAEVTLVDGTRTIYYCMSGLQRRELRTRASNVRIVDAGKAYKQRQDNVISQRRKAPRTGTDATFTEPPHLRHVMADADLPTYNAATQGAQARTLDTERMILAQIYADHPSGENVIRSIVMCSRLPFCDSCAVNLAMVPYHYPDADLRFYYVSPSPRDRRVQGSATSEAPVPVPAATPAAAQVRGRTGGDAGRRRMTPRQQDA</sequence>
<organism evidence="2 3">
    <name type="scientific">Pandoraea communis</name>
    <dbReference type="NCBI Taxonomy" id="2508297"/>
    <lineage>
        <taxon>Bacteria</taxon>
        <taxon>Pseudomonadati</taxon>
        <taxon>Pseudomonadota</taxon>
        <taxon>Betaproteobacteria</taxon>
        <taxon>Burkholderiales</taxon>
        <taxon>Burkholderiaceae</taxon>
        <taxon>Pandoraea</taxon>
    </lineage>
</organism>
<evidence type="ECO:0000313" key="2">
    <source>
        <dbReference type="EMBL" id="VVE48570.1"/>
    </source>
</evidence>
<feature type="region of interest" description="Disordered" evidence="1">
    <location>
        <begin position="49"/>
        <end position="71"/>
    </location>
</feature>
<name>A0A5E4YJH1_9BURK</name>
<feature type="region of interest" description="Disordered" evidence="1">
    <location>
        <begin position="952"/>
        <end position="972"/>
    </location>
</feature>
<feature type="compositionally biased region" description="Low complexity" evidence="1">
    <location>
        <begin position="1070"/>
        <end position="1091"/>
    </location>
</feature>
<proteinExistence type="predicted"/>
<gene>
    <name evidence="2" type="ORF">PCO31110_04612</name>
</gene>
<evidence type="ECO:0000313" key="3">
    <source>
        <dbReference type="Proteomes" id="UP000337189"/>
    </source>
</evidence>
<reference evidence="2 3" key="1">
    <citation type="submission" date="2019-08" db="EMBL/GenBank/DDBJ databases">
        <authorList>
            <person name="Peeters C."/>
        </authorList>
    </citation>
    <scope>NUCLEOTIDE SEQUENCE [LARGE SCALE GENOMIC DNA]</scope>
    <source>
        <strain evidence="2 3">LMG 31110</strain>
    </source>
</reference>
<dbReference type="AlphaFoldDB" id="A0A5E4YJH1"/>
<accession>A0A5E4YJH1</accession>
<feature type="region of interest" description="Disordered" evidence="1">
    <location>
        <begin position="1062"/>
        <end position="1109"/>
    </location>
</feature>
<dbReference type="OrthoDB" id="8932323at2"/>
<evidence type="ECO:0000256" key="1">
    <source>
        <dbReference type="SAM" id="MobiDB-lite"/>
    </source>
</evidence>
<dbReference type="RefSeq" id="WP_150691470.1">
    <property type="nucleotide sequence ID" value="NZ_CABPSJ010000007.1"/>
</dbReference>